<dbReference type="InterPro" id="IPR005940">
    <property type="entry name" value="Anthranilate_Pribosyl_Tfrase"/>
</dbReference>
<sequence length="331" mass="36516">MEKILEKLRKKENLNFEESKSVFEIIMSGQAKDEQIYDFLTLLSDKGESPDEIAGGVFVLRNKAKPVNIEGDVIDTCGTGGDGKNTLNISTASALLLASYGIKVAKHGNKAVSSKCGSADVLEKLKININLEPKQIEESINKTNFGFMFAPNYHSAMKYVGPIRKKIGKRTIFNLIGPLSNPAKVKRQVIGVFSKNLLTTFAKALQNLKSDFAWIVNSDDGLDEISPYDKTKVVQLKNNSIKEFTINPSELGIKTNNFEKIVGKESEYNSEKIIEIFKGTDNDFSVAVTLNAAAGLIVSGKSKYIEEAYSSIRKHILSGKAFEHLNKIINL</sequence>
<dbReference type="Pfam" id="PF00591">
    <property type="entry name" value="Glycos_transf_3"/>
    <property type="match status" value="1"/>
</dbReference>
<keyword evidence="3" id="KW-0028">Amino-acid biosynthesis</keyword>
<dbReference type="Gene3D" id="3.40.1030.10">
    <property type="entry name" value="Nucleoside phosphorylase/phosphoribosyltransferase catalytic domain"/>
    <property type="match status" value="1"/>
</dbReference>
<dbReference type="Pfam" id="PF02885">
    <property type="entry name" value="Glycos_trans_3N"/>
    <property type="match status" value="1"/>
</dbReference>
<feature type="domain" description="Glycosyl transferase family 3" evidence="8">
    <location>
        <begin position="71"/>
        <end position="321"/>
    </location>
</feature>
<evidence type="ECO:0000256" key="3">
    <source>
        <dbReference type="ARBA" id="ARBA00022605"/>
    </source>
</evidence>
<organism evidence="10">
    <name type="scientific">marine metagenome</name>
    <dbReference type="NCBI Taxonomy" id="408172"/>
    <lineage>
        <taxon>unclassified sequences</taxon>
        <taxon>metagenomes</taxon>
        <taxon>ecological metagenomes</taxon>
    </lineage>
</organism>
<evidence type="ECO:0000256" key="1">
    <source>
        <dbReference type="ARBA" id="ARBA00004907"/>
    </source>
</evidence>
<dbReference type="FunFam" id="3.40.1030.10:FF:000002">
    <property type="entry name" value="Anthranilate phosphoribosyltransferase"/>
    <property type="match status" value="1"/>
</dbReference>
<dbReference type="InterPro" id="IPR000312">
    <property type="entry name" value="Glycosyl_Trfase_fam3"/>
</dbReference>
<dbReference type="InterPro" id="IPR036320">
    <property type="entry name" value="Glycosyl_Trfase_fam3_N_dom_sf"/>
</dbReference>
<dbReference type="EMBL" id="UINC01041474">
    <property type="protein sequence ID" value="SVB42793.1"/>
    <property type="molecule type" value="Genomic_DNA"/>
</dbReference>
<accession>A0A382DYN3</accession>
<dbReference type="NCBIfam" id="TIGR01245">
    <property type="entry name" value="trpD"/>
    <property type="match status" value="1"/>
</dbReference>
<keyword evidence="5" id="KW-0808">Transferase</keyword>
<evidence type="ECO:0000259" key="8">
    <source>
        <dbReference type="Pfam" id="PF00591"/>
    </source>
</evidence>
<reference evidence="10" key="1">
    <citation type="submission" date="2018-05" db="EMBL/GenBank/DDBJ databases">
        <authorList>
            <person name="Lanie J.A."/>
            <person name="Ng W.-L."/>
            <person name="Kazmierczak K.M."/>
            <person name="Andrzejewski T.M."/>
            <person name="Davidsen T.M."/>
            <person name="Wayne K.J."/>
            <person name="Tettelin H."/>
            <person name="Glass J.I."/>
            <person name="Rusch D."/>
            <person name="Podicherti R."/>
            <person name="Tsui H.-C.T."/>
            <person name="Winkler M.E."/>
        </authorList>
    </citation>
    <scope>NUCLEOTIDE SEQUENCE</scope>
</reference>
<dbReference type="InterPro" id="IPR035902">
    <property type="entry name" value="Nuc_phospho_transferase"/>
</dbReference>
<dbReference type="GO" id="GO:0005829">
    <property type="term" value="C:cytosol"/>
    <property type="evidence" value="ECO:0007669"/>
    <property type="project" value="TreeGrafter"/>
</dbReference>
<dbReference type="PANTHER" id="PTHR43285">
    <property type="entry name" value="ANTHRANILATE PHOSPHORIBOSYLTRANSFERASE"/>
    <property type="match status" value="1"/>
</dbReference>
<dbReference type="HAMAP" id="MF_00211">
    <property type="entry name" value="TrpD"/>
    <property type="match status" value="1"/>
</dbReference>
<dbReference type="InterPro" id="IPR017459">
    <property type="entry name" value="Glycosyl_Trfase_fam3_N_dom"/>
</dbReference>
<dbReference type="GO" id="GO:0000162">
    <property type="term" value="P:L-tryptophan biosynthetic process"/>
    <property type="evidence" value="ECO:0007669"/>
    <property type="project" value="UniProtKB-KW"/>
</dbReference>
<evidence type="ECO:0000259" key="9">
    <source>
        <dbReference type="Pfam" id="PF02885"/>
    </source>
</evidence>
<dbReference type="GO" id="GO:0004048">
    <property type="term" value="F:anthranilate phosphoribosyltransferase activity"/>
    <property type="evidence" value="ECO:0007669"/>
    <property type="project" value="UniProtKB-EC"/>
</dbReference>
<evidence type="ECO:0000256" key="6">
    <source>
        <dbReference type="ARBA" id="ARBA00022822"/>
    </source>
</evidence>
<proteinExistence type="inferred from homology"/>
<keyword evidence="7" id="KW-0057">Aromatic amino acid biosynthesis</keyword>
<evidence type="ECO:0000313" key="10">
    <source>
        <dbReference type="EMBL" id="SVB42793.1"/>
    </source>
</evidence>
<name>A0A382DYN3_9ZZZZ</name>
<evidence type="ECO:0000256" key="4">
    <source>
        <dbReference type="ARBA" id="ARBA00022676"/>
    </source>
</evidence>
<keyword evidence="6" id="KW-0822">Tryptophan biosynthesis</keyword>
<keyword evidence="4" id="KW-0328">Glycosyltransferase</keyword>
<dbReference type="AlphaFoldDB" id="A0A382DYN3"/>
<dbReference type="Gene3D" id="1.20.970.10">
    <property type="entry name" value="Transferase, Pyrimidine Nucleoside Phosphorylase, Chain C"/>
    <property type="match status" value="1"/>
</dbReference>
<dbReference type="PANTHER" id="PTHR43285:SF2">
    <property type="entry name" value="ANTHRANILATE PHOSPHORIBOSYLTRANSFERASE"/>
    <property type="match status" value="1"/>
</dbReference>
<evidence type="ECO:0000256" key="5">
    <source>
        <dbReference type="ARBA" id="ARBA00022679"/>
    </source>
</evidence>
<protein>
    <recommendedName>
        <fullName evidence="2">anthranilate phosphoribosyltransferase</fullName>
        <ecNumber evidence="2">2.4.2.18</ecNumber>
    </recommendedName>
</protein>
<dbReference type="SUPFAM" id="SSF52418">
    <property type="entry name" value="Nucleoside phosphorylase/phosphoribosyltransferase catalytic domain"/>
    <property type="match status" value="1"/>
</dbReference>
<evidence type="ECO:0000256" key="7">
    <source>
        <dbReference type="ARBA" id="ARBA00023141"/>
    </source>
</evidence>
<dbReference type="SUPFAM" id="SSF47648">
    <property type="entry name" value="Nucleoside phosphorylase/phosphoribosyltransferase N-terminal domain"/>
    <property type="match status" value="1"/>
</dbReference>
<evidence type="ECO:0000256" key="2">
    <source>
        <dbReference type="ARBA" id="ARBA00011948"/>
    </source>
</evidence>
<comment type="pathway">
    <text evidence="1">Amino-acid biosynthesis; L-tryptophan biosynthesis; L-tryptophan from chorismate: step 2/5.</text>
</comment>
<feature type="domain" description="Glycosyl transferase family 3 N-terminal" evidence="9">
    <location>
        <begin position="3"/>
        <end position="64"/>
    </location>
</feature>
<dbReference type="EC" id="2.4.2.18" evidence="2"/>
<gene>
    <name evidence="10" type="ORF">METZ01_LOCUS195647</name>
</gene>